<comment type="caution">
    <text evidence="1">The sequence shown here is derived from an EMBL/GenBank/DDBJ whole genome shotgun (WGS) entry which is preliminary data.</text>
</comment>
<evidence type="ECO:0000313" key="2">
    <source>
        <dbReference type="Proteomes" id="UP000772434"/>
    </source>
</evidence>
<name>A0A9P5PYY4_9AGAR</name>
<organism evidence="1 2">
    <name type="scientific">Rhodocollybia butyracea</name>
    <dbReference type="NCBI Taxonomy" id="206335"/>
    <lineage>
        <taxon>Eukaryota</taxon>
        <taxon>Fungi</taxon>
        <taxon>Dikarya</taxon>
        <taxon>Basidiomycota</taxon>
        <taxon>Agaricomycotina</taxon>
        <taxon>Agaricomycetes</taxon>
        <taxon>Agaricomycetidae</taxon>
        <taxon>Agaricales</taxon>
        <taxon>Marasmiineae</taxon>
        <taxon>Omphalotaceae</taxon>
        <taxon>Rhodocollybia</taxon>
    </lineage>
</organism>
<evidence type="ECO:0000313" key="1">
    <source>
        <dbReference type="EMBL" id="KAF9070570.1"/>
    </source>
</evidence>
<sequence>MDPTFFKAGFEALPFEICRLITEETPLRRDLWALTLVSKHCYAAFNYSLYAEITSAALFTLGLAEKARLPLTGPHPASYVKSIDFDLIYDEEYTYILGGGPFQRNGIKSKRKKKQQKKKSLDPNMLQKLLTAAVSNIMFYAPHTSVDSLKYHCKAFSLPQVFGNVDPAIFSLTDLSLGFPVLNTNLRKTMAIIESLLSPSLTYLDLDFLDHGSPDPFVLAKILRKTQSNCPNLEQLRFSSPTSWLPLKATKNSPACPIQAVLNDPTFILPRLKTLCLTDYEESLVILENCVPFLTHHPQITEFEFVQFGSISPPAVTTSSCTESILPNLVHLVGSANDCAILCADGERPVETIELTVEEKSTSAVGSERLVLALQNTKTLRRLFIHDFRFVGRGERVGLDMELLRSIALACPALTHFQCALEVHAEYMFITLRKVYAIIATKLRHLRHFKISVCVRDVPYSEGSDPERNSTIRDPSHPLYNLHKESIEALHTMLHNPVLETVQIRLLGRSSSEWSTEPGV</sequence>
<reference evidence="1" key="1">
    <citation type="submission" date="2020-11" db="EMBL/GenBank/DDBJ databases">
        <authorList>
            <consortium name="DOE Joint Genome Institute"/>
            <person name="Ahrendt S."/>
            <person name="Riley R."/>
            <person name="Andreopoulos W."/>
            <person name="Labutti K."/>
            <person name="Pangilinan J."/>
            <person name="Ruiz-Duenas F.J."/>
            <person name="Barrasa J.M."/>
            <person name="Sanchez-Garcia M."/>
            <person name="Camarero S."/>
            <person name="Miyauchi S."/>
            <person name="Serrano A."/>
            <person name="Linde D."/>
            <person name="Babiker R."/>
            <person name="Drula E."/>
            <person name="Ayuso-Fernandez I."/>
            <person name="Pacheco R."/>
            <person name="Padilla G."/>
            <person name="Ferreira P."/>
            <person name="Barriuso J."/>
            <person name="Kellner H."/>
            <person name="Castanera R."/>
            <person name="Alfaro M."/>
            <person name="Ramirez L."/>
            <person name="Pisabarro A.G."/>
            <person name="Kuo A."/>
            <person name="Tritt A."/>
            <person name="Lipzen A."/>
            <person name="He G."/>
            <person name="Yan M."/>
            <person name="Ng V."/>
            <person name="Cullen D."/>
            <person name="Martin F."/>
            <person name="Rosso M.-N."/>
            <person name="Henrissat B."/>
            <person name="Hibbett D."/>
            <person name="Martinez A.T."/>
            <person name="Grigoriev I.V."/>
        </authorList>
    </citation>
    <scope>NUCLEOTIDE SEQUENCE</scope>
    <source>
        <strain evidence="1">AH 40177</strain>
    </source>
</reference>
<keyword evidence="2" id="KW-1185">Reference proteome</keyword>
<protein>
    <submittedName>
        <fullName evidence="1">Uncharacterized protein</fullName>
    </submittedName>
</protein>
<dbReference type="EMBL" id="JADNRY010000039">
    <property type="protein sequence ID" value="KAF9070570.1"/>
    <property type="molecule type" value="Genomic_DNA"/>
</dbReference>
<gene>
    <name evidence="1" type="ORF">BDP27DRAFT_590177</name>
</gene>
<dbReference type="Gene3D" id="3.80.10.10">
    <property type="entry name" value="Ribonuclease Inhibitor"/>
    <property type="match status" value="1"/>
</dbReference>
<dbReference type="InterPro" id="IPR032675">
    <property type="entry name" value="LRR_dom_sf"/>
</dbReference>
<dbReference type="AlphaFoldDB" id="A0A9P5PYY4"/>
<proteinExistence type="predicted"/>
<accession>A0A9P5PYY4</accession>
<dbReference type="Proteomes" id="UP000772434">
    <property type="component" value="Unassembled WGS sequence"/>
</dbReference>
<dbReference type="OrthoDB" id="2837495at2759"/>
<dbReference type="SUPFAM" id="SSF52047">
    <property type="entry name" value="RNI-like"/>
    <property type="match status" value="1"/>
</dbReference>